<dbReference type="Pfam" id="PF01839">
    <property type="entry name" value="FG-GAP"/>
    <property type="match status" value="1"/>
</dbReference>
<dbReference type="GO" id="GO:0009897">
    <property type="term" value="C:external side of plasma membrane"/>
    <property type="evidence" value="ECO:0007669"/>
    <property type="project" value="TreeGrafter"/>
</dbReference>
<evidence type="ECO:0000259" key="12">
    <source>
        <dbReference type="Pfam" id="PF08441"/>
    </source>
</evidence>
<dbReference type="InterPro" id="IPR000413">
    <property type="entry name" value="Integrin_alpha"/>
</dbReference>
<dbReference type="InterPro" id="IPR013517">
    <property type="entry name" value="FG-GAP"/>
</dbReference>
<dbReference type="PANTHER" id="PTHR23220:SF78">
    <property type="entry name" value="INTEGRIN ALPHA-4"/>
    <property type="match status" value="1"/>
</dbReference>
<evidence type="ECO:0000256" key="9">
    <source>
        <dbReference type="ARBA" id="ARBA00023180"/>
    </source>
</evidence>
<comment type="caution">
    <text evidence="13">The sequence shown here is derived from an EMBL/GenBank/DDBJ whole genome shotgun (WGS) entry which is preliminary data.</text>
</comment>
<keyword evidence="14" id="KW-1185">Reference proteome</keyword>
<evidence type="ECO:0000256" key="3">
    <source>
        <dbReference type="ARBA" id="ARBA00022729"/>
    </source>
</evidence>
<dbReference type="Gene3D" id="2.130.10.130">
    <property type="entry name" value="Integrin alpha, N-terminal"/>
    <property type="match status" value="3"/>
</dbReference>
<dbReference type="PANTHER" id="PTHR23220">
    <property type="entry name" value="INTEGRIN ALPHA"/>
    <property type="match status" value="1"/>
</dbReference>
<dbReference type="EMBL" id="JAINUF010000008">
    <property type="protein sequence ID" value="KAJ8352176.1"/>
    <property type="molecule type" value="Genomic_DNA"/>
</dbReference>
<dbReference type="GO" id="GO:0098609">
    <property type="term" value="P:cell-cell adhesion"/>
    <property type="evidence" value="ECO:0007669"/>
    <property type="project" value="TreeGrafter"/>
</dbReference>
<dbReference type="PRINTS" id="PR01185">
    <property type="entry name" value="INTEGRINA"/>
</dbReference>
<keyword evidence="7" id="KW-0472">Membrane</keyword>
<evidence type="ECO:0000256" key="1">
    <source>
        <dbReference type="ARBA" id="ARBA00004479"/>
    </source>
</evidence>
<name>A0A9Q1F735_SYNKA</name>
<dbReference type="GO" id="GO:0007160">
    <property type="term" value="P:cell-matrix adhesion"/>
    <property type="evidence" value="ECO:0007669"/>
    <property type="project" value="TreeGrafter"/>
</dbReference>
<keyword evidence="9" id="KW-0325">Glycoprotein</keyword>
<comment type="similarity">
    <text evidence="2 11">Belongs to the integrin alpha chain family.</text>
</comment>
<dbReference type="OrthoDB" id="5317514at2759"/>
<organism evidence="13 14">
    <name type="scientific">Synaphobranchus kaupii</name>
    <name type="common">Kaup's arrowtooth eel</name>
    <dbReference type="NCBI Taxonomy" id="118154"/>
    <lineage>
        <taxon>Eukaryota</taxon>
        <taxon>Metazoa</taxon>
        <taxon>Chordata</taxon>
        <taxon>Craniata</taxon>
        <taxon>Vertebrata</taxon>
        <taxon>Euteleostomi</taxon>
        <taxon>Actinopterygii</taxon>
        <taxon>Neopterygii</taxon>
        <taxon>Teleostei</taxon>
        <taxon>Anguilliformes</taxon>
        <taxon>Synaphobranchidae</taxon>
        <taxon>Synaphobranchus</taxon>
    </lineage>
</organism>
<evidence type="ECO:0000313" key="14">
    <source>
        <dbReference type="Proteomes" id="UP001152622"/>
    </source>
</evidence>
<dbReference type="Pfam" id="PF08441">
    <property type="entry name" value="Integrin_A_Ig_1"/>
    <property type="match status" value="1"/>
</dbReference>
<evidence type="ECO:0000256" key="7">
    <source>
        <dbReference type="ARBA" id="ARBA00023136"/>
    </source>
</evidence>
<dbReference type="GO" id="GO:0033627">
    <property type="term" value="P:cell adhesion mediated by integrin"/>
    <property type="evidence" value="ECO:0007669"/>
    <property type="project" value="TreeGrafter"/>
</dbReference>
<proteinExistence type="inferred from homology"/>
<dbReference type="InterPro" id="IPR013649">
    <property type="entry name" value="Integrin_alpha_Ig-like_1"/>
</dbReference>
<keyword evidence="3" id="KW-0732">Signal</keyword>
<sequence length="495" mass="54745">MGQFKPGKLHCRISVFSPLIYFWHLLSFTGSYNLDTYHSLNFSGTSGSLFGYSVLLHKHENETWVLVGAPVANSSFDMDTRNPGAIFKCKITDGTSCEEIHIGMQSVKECGKTCYSEIDNQWLGVSMSRQQADGSILVCGHRWKNVFYSNRGVGNKFPHGLCYKLEADLIQSNQFIPCYKGHFSHPNSIEVVGGAPQYEQIGTVCIFKIESENLQIIFQAPGKKLGSYFGAAVCAVDLNSDGFSDLLVGAPMYSTVREEAGRRTCVHLHEPWCYVAVGAPQEDNLRGAVYIYNGRRRGIAQTFSQRITGAMLGNTFKMFGQSVFGGVDVDGNGYPDIAVGAFLSDSAVVLRTRAVVVVEAFIILPVSVNRSQPLCTENGQLAICIDVNVCFKVQGRRISGKIGLLYNITADVNHLQAFPSRFYFAGNGTSNTTTGRVKAKPENLTCITHKAFMRVSARSLCCPTQEHRPEVRHYTQQWKHQPCSVDVINCNQTPY</sequence>
<feature type="repeat" description="FG-GAP" evidence="10">
    <location>
        <begin position="215"/>
        <end position="275"/>
    </location>
</feature>
<evidence type="ECO:0000313" key="13">
    <source>
        <dbReference type="EMBL" id="KAJ8352176.1"/>
    </source>
</evidence>
<evidence type="ECO:0000256" key="4">
    <source>
        <dbReference type="ARBA" id="ARBA00022737"/>
    </source>
</evidence>
<dbReference type="InterPro" id="IPR013519">
    <property type="entry name" value="Int_alpha_beta-p"/>
</dbReference>
<dbReference type="SUPFAM" id="SSF69318">
    <property type="entry name" value="Integrin alpha N-terminal domain"/>
    <property type="match status" value="1"/>
</dbReference>
<keyword evidence="6 11" id="KW-0401">Integrin</keyword>
<reference evidence="13" key="1">
    <citation type="journal article" date="2023" name="Science">
        <title>Genome structures resolve the early diversification of teleost fishes.</title>
        <authorList>
            <person name="Parey E."/>
            <person name="Louis A."/>
            <person name="Montfort J."/>
            <person name="Bouchez O."/>
            <person name="Roques C."/>
            <person name="Iampietro C."/>
            <person name="Lluch J."/>
            <person name="Castinel A."/>
            <person name="Donnadieu C."/>
            <person name="Desvignes T."/>
            <person name="Floi Bucao C."/>
            <person name="Jouanno E."/>
            <person name="Wen M."/>
            <person name="Mejri S."/>
            <person name="Dirks R."/>
            <person name="Jansen H."/>
            <person name="Henkel C."/>
            <person name="Chen W.J."/>
            <person name="Zahm M."/>
            <person name="Cabau C."/>
            <person name="Klopp C."/>
            <person name="Thompson A.W."/>
            <person name="Robinson-Rechavi M."/>
            <person name="Braasch I."/>
            <person name="Lecointre G."/>
            <person name="Bobe J."/>
            <person name="Postlethwait J.H."/>
            <person name="Berthelot C."/>
            <person name="Roest Crollius H."/>
            <person name="Guiguen Y."/>
        </authorList>
    </citation>
    <scope>NUCLEOTIDE SEQUENCE</scope>
    <source>
        <strain evidence="13">WJC10195</strain>
    </source>
</reference>
<dbReference type="GO" id="GO:0007229">
    <property type="term" value="P:integrin-mediated signaling pathway"/>
    <property type="evidence" value="ECO:0007669"/>
    <property type="project" value="UniProtKB-KW"/>
</dbReference>
<evidence type="ECO:0000256" key="8">
    <source>
        <dbReference type="ARBA" id="ARBA00023170"/>
    </source>
</evidence>
<dbReference type="InterPro" id="IPR028994">
    <property type="entry name" value="Integrin_alpha_N"/>
</dbReference>
<keyword evidence="4" id="KW-0677">Repeat</keyword>
<keyword evidence="5 11" id="KW-0130">Cell adhesion</keyword>
<evidence type="ECO:0000256" key="6">
    <source>
        <dbReference type="ARBA" id="ARBA00023037"/>
    </source>
</evidence>
<dbReference type="InterPro" id="IPR032695">
    <property type="entry name" value="Integrin_dom_sf"/>
</dbReference>
<evidence type="ECO:0000256" key="11">
    <source>
        <dbReference type="RuleBase" id="RU003762"/>
    </source>
</evidence>
<dbReference type="Proteomes" id="UP001152622">
    <property type="component" value="Chromosome 8"/>
</dbReference>
<feature type="repeat" description="FG-GAP" evidence="10">
    <location>
        <begin position="305"/>
        <end position="367"/>
    </location>
</feature>
<evidence type="ECO:0000256" key="5">
    <source>
        <dbReference type="ARBA" id="ARBA00022889"/>
    </source>
</evidence>
<dbReference type="SMART" id="SM00191">
    <property type="entry name" value="Int_alpha"/>
    <property type="match status" value="3"/>
</dbReference>
<dbReference type="Gene3D" id="2.60.40.1460">
    <property type="entry name" value="Integrin domains. Chain A, domain 2"/>
    <property type="match status" value="1"/>
</dbReference>
<accession>A0A9Q1F735</accession>
<comment type="subcellular location">
    <subcellularLocation>
        <location evidence="1 11">Membrane</location>
        <topology evidence="1 11">Single-pass type I membrane protein</topology>
    </subcellularLocation>
</comment>
<dbReference type="SUPFAM" id="SSF69179">
    <property type="entry name" value="Integrin domains"/>
    <property type="match status" value="1"/>
</dbReference>
<evidence type="ECO:0000256" key="10">
    <source>
        <dbReference type="PROSITE-ProRule" id="PRU00803"/>
    </source>
</evidence>
<evidence type="ECO:0000256" key="2">
    <source>
        <dbReference type="ARBA" id="ARBA00008054"/>
    </source>
</evidence>
<dbReference type="AlphaFoldDB" id="A0A9Q1F735"/>
<dbReference type="GO" id="GO:0008305">
    <property type="term" value="C:integrin complex"/>
    <property type="evidence" value="ECO:0007669"/>
    <property type="project" value="InterPro"/>
</dbReference>
<keyword evidence="8 11" id="KW-0675">Receptor</keyword>
<dbReference type="GO" id="GO:0005178">
    <property type="term" value="F:integrin binding"/>
    <property type="evidence" value="ECO:0007669"/>
    <property type="project" value="TreeGrafter"/>
</dbReference>
<dbReference type="PROSITE" id="PS51470">
    <property type="entry name" value="FG_GAP"/>
    <property type="match status" value="2"/>
</dbReference>
<protein>
    <recommendedName>
        <fullName evidence="12">Integrin alpha first immunoglubulin-like domain-containing protein</fullName>
    </recommendedName>
</protein>
<feature type="domain" description="Integrin alpha first immunoglubulin-like" evidence="12">
    <location>
        <begin position="352"/>
        <end position="455"/>
    </location>
</feature>
<gene>
    <name evidence="13" type="ORF">SKAU_G00236520</name>
</gene>